<reference evidence="2 3" key="1">
    <citation type="journal article" date="2003" name="Int. J. Syst. Evol. Microbiol.">
        <title>Virgibacillus carmonensis sp. nov., Virgibacillus necropolis sp. nov. and Virgibacillus picturae sp. nov., three novel species isolated from deteriorated mural paintings, transfer of the species of the genus salibacillus to Virgibacillus, as Virgibacillus marismortui comb. nov. and Virgibacillus salexigens comb. nov., and emended description of the genus Virgibacillus.</title>
        <authorList>
            <person name="Heyrman J."/>
            <person name="Logan N.A."/>
            <person name="Busse H.J."/>
            <person name="Balcaen A."/>
            <person name="Lebbe L."/>
            <person name="Rodriguez-Diaz M."/>
            <person name="Swings J."/>
            <person name="De Vos P."/>
        </authorList>
    </citation>
    <scope>NUCLEOTIDE SEQUENCE [LARGE SCALE GENOMIC DNA]</scope>
    <source>
        <strain evidence="2 3">LMG 19488</strain>
    </source>
</reference>
<dbReference type="RefSeq" id="WP_089531335.1">
    <property type="nucleotide sequence ID" value="NZ_CP022437.1"/>
</dbReference>
<feature type="transmembrane region" description="Helical" evidence="1">
    <location>
        <begin position="367"/>
        <end position="395"/>
    </location>
</feature>
<feature type="transmembrane region" description="Helical" evidence="1">
    <location>
        <begin position="127"/>
        <end position="154"/>
    </location>
</feature>
<keyword evidence="1" id="KW-1133">Transmembrane helix</keyword>
<feature type="transmembrane region" description="Helical" evidence="1">
    <location>
        <begin position="329"/>
        <end position="355"/>
    </location>
</feature>
<sequence length="470" mass="53383">MKRFINWGLKLSITFYALLHFFTYFYEVEFLLYLLSASGLLTILFTGMMLTVKQFKLPLFLFLVGVTVLIFSEGSFIDGLYNGFLQMRGIIGLLIIVPMIGWVLREEPYIEEVLAFAHKGIDSSRKFYFGIVSFTQVISYFLLFGSIPMMYQFITTILKNQRGEAWENFKGTALLRAFALSTMWVISIPSFIFAVETMQASLWISVLQGLGIAILGSIVAVIFSYFQEKRYGINLTAALKTEIDTVLRSYSNKEEIKKKVIEFVLLFVTLFGTIFLLHATFSVNLMLTIPIVVVIWTCVYYFVKKRMKNLVRETRRYYESGMVRQSYQLCILLSAGVLIYGLNQTGFGVAVIAGIQYIQEILPFLNFLYLLPFIVIFLGFIGLGPLTVMVLVAGLLESISLPYPPELIVLTITSGSVISILLSPLIMPVIVLSASNGLSLFKNGIQFNLKYAVVFYIIVQVYVQIMIRVW</sequence>
<dbReference type="Proteomes" id="UP000204391">
    <property type="component" value="Chromosome"/>
</dbReference>
<evidence type="ECO:0000256" key="1">
    <source>
        <dbReference type="SAM" id="Phobius"/>
    </source>
</evidence>
<feature type="transmembrane region" description="Helical" evidence="1">
    <location>
        <begin position="202"/>
        <end position="225"/>
    </location>
</feature>
<feature type="transmembrane region" description="Helical" evidence="1">
    <location>
        <begin position="174"/>
        <end position="195"/>
    </location>
</feature>
<evidence type="ECO:0000313" key="3">
    <source>
        <dbReference type="Proteomes" id="UP000204391"/>
    </source>
</evidence>
<organism evidence="2 3">
    <name type="scientific">Virgibacillus necropolis</name>
    <dbReference type="NCBI Taxonomy" id="163877"/>
    <lineage>
        <taxon>Bacteria</taxon>
        <taxon>Bacillati</taxon>
        <taxon>Bacillota</taxon>
        <taxon>Bacilli</taxon>
        <taxon>Bacillales</taxon>
        <taxon>Bacillaceae</taxon>
        <taxon>Virgibacillus</taxon>
    </lineage>
</organism>
<accession>A0A221MA29</accession>
<feature type="transmembrane region" description="Helical" evidence="1">
    <location>
        <begin position="260"/>
        <end position="279"/>
    </location>
</feature>
<dbReference type="OrthoDB" id="2813114at2"/>
<feature type="transmembrane region" description="Helical" evidence="1">
    <location>
        <begin position="285"/>
        <end position="303"/>
    </location>
</feature>
<keyword evidence="1" id="KW-0472">Membrane</keyword>
<name>A0A221MA29_9BACI</name>
<dbReference type="EMBL" id="CP022437">
    <property type="protein sequence ID" value="ASN04518.1"/>
    <property type="molecule type" value="Genomic_DNA"/>
</dbReference>
<keyword evidence="3" id="KW-1185">Reference proteome</keyword>
<keyword evidence="1" id="KW-0812">Transmembrane</keyword>
<protein>
    <recommendedName>
        <fullName evidence="4">Permease</fullName>
    </recommendedName>
</protein>
<dbReference type="AlphaFoldDB" id="A0A221MA29"/>
<evidence type="ECO:0000313" key="2">
    <source>
        <dbReference type="EMBL" id="ASN04518.1"/>
    </source>
</evidence>
<feature type="transmembrane region" description="Helical" evidence="1">
    <location>
        <begin position="451"/>
        <end position="469"/>
    </location>
</feature>
<feature type="transmembrane region" description="Helical" evidence="1">
    <location>
        <begin position="59"/>
        <end position="77"/>
    </location>
</feature>
<evidence type="ECO:0008006" key="4">
    <source>
        <dbReference type="Google" id="ProtNLM"/>
    </source>
</evidence>
<feature type="transmembrane region" description="Helical" evidence="1">
    <location>
        <begin position="407"/>
        <end position="431"/>
    </location>
</feature>
<gene>
    <name evidence="2" type="ORF">CFK40_05585</name>
</gene>
<feature type="transmembrane region" description="Helical" evidence="1">
    <location>
        <begin position="32"/>
        <end position="52"/>
    </location>
</feature>
<proteinExistence type="predicted"/>
<dbReference type="KEGG" id="vne:CFK40_05585"/>
<feature type="transmembrane region" description="Helical" evidence="1">
    <location>
        <begin position="7"/>
        <end position="26"/>
    </location>
</feature>